<proteinExistence type="predicted"/>
<feature type="compositionally biased region" description="Pro residues" evidence="1">
    <location>
        <begin position="1"/>
        <end position="10"/>
    </location>
</feature>
<keyword evidence="3" id="KW-0540">Nuclease</keyword>
<evidence type="ECO:0000313" key="3">
    <source>
        <dbReference type="EMBL" id="SNT28509.1"/>
    </source>
</evidence>
<dbReference type="Gene3D" id="3.40.960.10">
    <property type="entry name" value="VSR Endonuclease"/>
    <property type="match status" value="1"/>
</dbReference>
<protein>
    <submittedName>
        <fullName evidence="3">Very-short-patch-repair endonuclease</fullName>
    </submittedName>
</protein>
<keyword evidence="3" id="KW-0378">Hydrolase</keyword>
<accession>A0A239LFU2</accession>
<evidence type="ECO:0000313" key="4">
    <source>
        <dbReference type="Proteomes" id="UP000198339"/>
    </source>
</evidence>
<feature type="domain" description="DUF559" evidence="2">
    <location>
        <begin position="47"/>
        <end position="150"/>
    </location>
</feature>
<dbReference type="EMBL" id="FZPA01000022">
    <property type="protein sequence ID" value="SNT28509.1"/>
    <property type="molecule type" value="Genomic_DNA"/>
</dbReference>
<feature type="region of interest" description="Disordered" evidence="1">
    <location>
        <begin position="1"/>
        <end position="36"/>
    </location>
</feature>
<gene>
    <name evidence="3" type="ORF">SAMN06295955_12232</name>
</gene>
<dbReference type="AlphaFoldDB" id="A0A239LFU2"/>
<dbReference type="SUPFAM" id="SSF52980">
    <property type="entry name" value="Restriction endonuclease-like"/>
    <property type="match status" value="1"/>
</dbReference>
<dbReference type="InterPro" id="IPR011335">
    <property type="entry name" value="Restrct_endonuc-II-like"/>
</dbReference>
<name>A0A239LFU2_9SPHN</name>
<dbReference type="PANTHER" id="PTHR38590">
    <property type="entry name" value="BLL0828 PROTEIN"/>
    <property type="match status" value="1"/>
</dbReference>
<dbReference type="GO" id="GO:0004519">
    <property type="term" value="F:endonuclease activity"/>
    <property type="evidence" value="ECO:0007669"/>
    <property type="project" value="UniProtKB-KW"/>
</dbReference>
<dbReference type="Pfam" id="PF04480">
    <property type="entry name" value="DUF559"/>
    <property type="match status" value="1"/>
</dbReference>
<evidence type="ECO:0000256" key="1">
    <source>
        <dbReference type="SAM" id="MobiDB-lite"/>
    </source>
</evidence>
<keyword evidence="4" id="KW-1185">Reference proteome</keyword>
<reference evidence="3 4" key="1">
    <citation type="submission" date="2017-06" db="EMBL/GenBank/DDBJ databases">
        <authorList>
            <person name="Kim H.J."/>
            <person name="Triplett B.A."/>
        </authorList>
    </citation>
    <scope>NUCLEOTIDE SEQUENCE [LARGE SCALE GENOMIC DNA]</scope>
    <source>
        <strain evidence="3 4">DS15</strain>
    </source>
</reference>
<evidence type="ECO:0000259" key="2">
    <source>
        <dbReference type="Pfam" id="PF04480"/>
    </source>
</evidence>
<dbReference type="Proteomes" id="UP000198339">
    <property type="component" value="Unassembled WGS sequence"/>
</dbReference>
<organism evidence="3 4">
    <name type="scientific">Sphingopyxis indica</name>
    <dbReference type="NCBI Taxonomy" id="436663"/>
    <lineage>
        <taxon>Bacteria</taxon>
        <taxon>Pseudomonadati</taxon>
        <taxon>Pseudomonadota</taxon>
        <taxon>Alphaproteobacteria</taxon>
        <taxon>Sphingomonadales</taxon>
        <taxon>Sphingomonadaceae</taxon>
        <taxon>Sphingopyxis</taxon>
    </lineage>
</organism>
<dbReference type="CDD" id="cd01038">
    <property type="entry name" value="Endonuclease_DUF559"/>
    <property type="match status" value="1"/>
</dbReference>
<sequence>MTIAPTPTPPLQGRGLSSRDMSRRLSTPPLQGRGRGWGLSALDIAELQRRARHMRNNPTEPEKRLWRRLSNGQLEGCKFRRQQVIGAFIADFMCSGAKLIVEVDGDTHGEASDRSRDAALGQMGYRVIHVTNRDVLTNMDGVLRLIVETLRQADSPHPNPSPEGEGLER</sequence>
<keyword evidence="3" id="KW-0255">Endonuclease</keyword>
<dbReference type="InterPro" id="IPR047216">
    <property type="entry name" value="Endonuclease_DUF559_bact"/>
</dbReference>
<dbReference type="PANTHER" id="PTHR38590:SF1">
    <property type="entry name" value="BLL0828 PROTEIN"/>
    <property type="match status" value="1"/>
</dbReference>
<dbReference type="InterPro" id="IPR007569">
    <property type="entry name" value="DUF559"/>
</dbReference>